<dbReference type="Gene3D" id="3.10.20.30">
    <property type="match status" value="1"/>
</dbReference>
<evidence type="ECO:0000256" key="9">
    <source>
        <dbReference type="ARBA" id="ARBA00034078"/>
    </source>
</evidence>
<evidence type="ECO:0000313" key="12">
    <source>
        <dbReference type="EMBL" id="ACS17882.1"/>
    </source>
</evidence>
<accession>C5CQQ6</accession>
<dbReference type="PRINTS" id="PR00406">
    <property type="entry name" value="CYTB5RDTASE"/>
</dbReference>
<dbReference type="STRING" id="543728.Vapar_1231"/>
<dbReference type="SUPFAM" id="SSF54292">
    <property type="entry name" value="2Fe-2S ferredoxin-like"/>
    <property type="match status" value="1"/>
</dbReference>
<evidence type="ECO:0000256" key="7">
    <source>
        <dbReference type="ARBA" id="ARBA00023004"/>
    </source>
</evidence>
<dbReference type="InterPro" id="IPR001041">
    <property type="entry name" value="2Fe-2S_ferredoxin-type"/>
</dbReference>
<keyword evidence="6" id="KW-0560">Oxidoreductase</keyword>
<keyword evidence="5" id="KW-0274">FAD</keyword>
<comment type="cofactor">
    <cofactor evidence="9">
        <name>[2Fe-2S] cluster</name>
        <dbReference type="ChEBI" id="CHEBI:190135"/>
    </cofactor>
</comment>
<dbReference type="InterPro" id="IPR006058">
    <property type="entry name" value="2Fe2S_fd_BS"/>
</dbReference>
<evidence type="ECO:0000256" key="8">
    <source>
        <dbReference type="ARBA" id="ARBA00023014"/>
    </source>
</evidence>
<dbReference type="GO" id="GO:0010124">
    <property type="term" value="P:phenylacetate catabolic process"/>
    <property type="evidence" value="ECO:0007669"/>
    <property type="project" value="InterPro"/>
</dbReference>
<dbReference type="GO" id="GO:0050660">
    <property type="term" value="F:flavin adenine dinucleotide binding"/>
    <property type="evidence" value="ECO:0007669"/>
    <property type="project" value="TreeGrafter"/>
</dbReference>
<evidence type="ECO:0000256" key="3">
    <source>
        <dbReference type="ARBA" id="ARBA00022714"/>
    </source>
</evidence>
<dbReference type="PROSITE" id="PS00019">
    <property type="entry name" value="ACTININ_1"/>
    <property type="match status" value="1"/>
</dbReference>
<dbReference type="InterPro" id="IPR012675">
    <property type="entry name" value="Beta-grasp_dom_sf"/>
</dbReference>
<evidence type="ECO:0000259" key="10">
    <source>
        <dbReference type="PROSITE" id="PS51085"/>
    </source>
</evidence>
<feature type="domain" description="FAD-binding FR-type" evidence="11">
    <location>
        <begin position="3"/>
        <end position="107"/>
    </location>
</feature>
<dbReference type="Gene3D" id="3.40.50.80">
    <property type="entry name" value="Nucleotide-binding domain of ferredoxin-NADP reductase (FNR) module"/>
    <property type="match status" value="1"/>
</dbReference>
<dbReference type="HOGENOM" id="CLU_003827_14_1_4"/>
<evidence type="ECO:0000259" key="11">
    <source>
        <dbReference type="PROSITE" id="PS51384"/>
    </source>
</evidence>
<protein>
    <submittedName>
        <fullName evidence="12">Phenylacetate-CoA oxygenase/reductase, PaaK subunit</fullName>
    </submittedName>
</protein>
<dbReference type="PROSITE" id="PS51384">
    <property type="entry name" value="FAD_FR"/>
    <property type="match status" value="1"/>
</dbReference>
<dbReference type="OrthoDB" id="9796486at2"/>
<dbReference type="eggNOG" id="COG1018">
    <property type="taxonomic scope" value="Bacteria"/>
</dbReference>
<proteinExistence type="predicted"/>
<dbReference type="InterPro" id="IPR001433">
    <property type="entry name" value="OxRdtase_FAD/NAD-bd"/>
</dbReference>
<dbReference type="PANTHER" id="PTHR47354:SF8">
    <property type="entry name" value="1,2-PHENYLACETYL-COA EPOXIDASE, SUBUNIT E"/>
    <property type="match status" value="1"/>
</dbReference>
<keyword evidence="2" id="KW-0285">Flavoprotein</keyword>
<evidence type="ECO:0000256" key="4">
    <source>
        <dbReference type="ARBA" id="ARBA00022723"/>
    </source>
</evidence>
<sequence length="364" mass="39661">MSTLFHPLRVKAVEPDTSEAVIVSFEVPPELQQVFGFTQGQYLTLRRDIDGQDLRRSYSICAGLDDGELRVGVRKVQGGVFSNWINAHLQPGDTVQVMAPQGRFFVPIEPGSARHHVGIAGGSGITPILSIMKTVLAREPLSRFTLIYGNRQLQSTMFKEEIEDLKNRYMTRLALQLVFSDEQTDSPLGRGVMNREKIGEFLNTLVPAAGIDHAYICGPFQMNDEAEAALLAAGVPEERIHIERFGVALPSAASAGQVGAVVHEALPGDAKQARITIVRDGLQREITFTEGQPSILDAASAAGLEVPFSCTSGVCGTCRAKLVEGEVRMERNFALDKNEVAAGFVLTCQAHPLTERVTLSFDER</sequence>
<evidence type="ECO:0000256" key="5">
    <source>
        <dbReference type="ARBA" id="ARBA00022827"/>
    </source>
</evidence>
<dbReference type="GO" id="GO:0051537">
    <property type="term" value="F:2 iron, 2 sulfur cluster binding"/>
    <property type="evidence" value="ECO:0007669"/>
    <property type="project" value="UniProtKB-KW"/>
</dbReference>
<evidence type="ECO:0000256" key="1">
    <source>
        <dbReference type="ARBA" id="ARBA00001974"/>
    </source>
</evidence>
<dbReference type="NCBIfam" id="TIGR02160">
    <property type="entry name" value="PA_CoA_Oxy5"/>
    <property type="match status" value="1"/>
</dbReference>
<dbReference type="KEGG" id="vap:Vapar_1231"/>
<dbReference type="GO" id="GO:0016491">
    <property type="term" value="F:oxidoreductase activity"/>
    <property type="evidence" value="ECO:0007669"/>
    <property type="project" value="UniProtKB-KW"/>
</dbReference>
<keyword evidence="3" id="KW-0001">2Fe-2S</keyword>
<dbReference type="InterPro" id="IPR050415">
    <property type="entry name" value="MRET"/>
</dbReference>
<dbReference type="PROSITE" id="PS51085">
    <property type="entry name" value="2FE2S_FER_2"/>
    <property type="match status" value="1"/>
</dbReference>
<comment type="cofactor">
    <cofactor evidence="1">
        <name>FAD</name>
        <dbReference type="ChEBI" id="CHEBI:57692"/>
    </cofactor>
</comment>
<dbReference type="SUPFAM" id="SSF63380">
    <property type="entry name" value="Riboflavin synthase domain-like"/>
    <property type="match status" value="1"/>
</dbReference>
<dbReference type="Pfam" id="PF00175">
    <property type="entry name" value="NAD_binding_1"/>
    <property type="match status" value="1"/>
</dbReference>
<feature type="domain" description="2Fe-2S ferredoxin-type" evidence="10">
    <location>
        <begin position="273"/>
        <end position="364"/>
    </location>
</feature>
<reference evidence="12" key="1">
    <citation type="submission" date="2009-06" db="EMBL/GenBank/DDBJ databases">
        <title>Complete sequence of chromosome 1 of Variovorax paradoxus S110.</title>
        <authorList>
            <consortium name="US DOE Joint Genome Institute"/>
            <person name="Lucas S."/>
            <person name="Copeland A."/>
            <person name="Lapidus A."/>
            <person name="Glavina del Rio T."/>
            <person name="Tice H."/>
            <person name="Bruce D."/>
            <person name="Goodwin L."/>
            <person name="Pitluck S."/>
            <person name="Chertkov O."/>
            <person name="Brettin T."/>
            <person name="Detter J.C."/>
            <person name="Han C."/>
            <person name="Larimer F."/>
            <person name="Land M."/>
            <person name="Hauser L."/>
            <person name="Kyrpides N."/>
            <person name="Ovchinnikova G."/>
            <person name="Orwin P."/>
            <person name="Leadbetter J.R."/>
            <person name="Spain J.C."/>
            <person name="Han J.I."/>
        </authorList>
    </citation>
    <scope>NUCLEOTIDE SEQUENCE</scope>
    <source>
        <strain evidence="12">S110</strain>
    </source>
</reference>
<dbReference type="InterPro" id="IPR011884">
    <property type="entry name" value="PaaE"/>
</dbReference>
<dbReference type="AlphaFoldDB" id="C5CQQ6"/>
<evidence type="ECO:0000256" key="6">
    <source>
        <dbReference type="ARBA" id="ARBA00023002"/>
    </source>
</evidence>
<dbReference type="InterPro" id="IPR017938">
    <property type="entry name" value="Riboflavin_synthase-like_b-brl"/>
</dbReference>
<dbReference type="InterPro" id="IPR036010">
    <property type="entry name" value="2Fe-2S_ferredoxin-like_sf"/>
</dbReference>
<keyword evidence="7" id="KW-0408">Iron</keyword>
<dbReference type="InterPro" id="IPR039261">
    <property type="entry name" value="FNR_nucleotide-bd"/>
</dbReference>
<dbReference type="GO" id="GO:0046872">
    <property type="term" value="F:metal ion binding"/>
    <property type="evidence" value="ECO:0007669"/>
    <property type="project" value="UniProtKB-KW"/>
</dbReference>
<evidence type="ECO:0000256" key="2">
    <source>
        <dbReference type="ARBA" id="ARBA00022630"/>
    </source>
</evidence>
<gene>
    <name evidence="12" type="ordered locus">Vapar_1231</name>
</gene>
<dbReference type="PANTHER" id="PTHR47354">
    <property type="entry name" value="NADH OXIDOREDUCTASE HCR"/>
    <property type="match status" value="1"/>
</dbReference>
<name>C5CQQ6_VARPS</name>
<dbReference type="PRINTS" id="PR00371">
    <property type="entry name" value="FPNCR"/>
</dbReference>
<dbReference type="PROSITE" id="PS00197">
    <property type="entry name" value="2FE2S_FER_1"/>
    <property type="match status" value="1"/>
</dbReference>
<dbReference type="InterPro" id="IPR001589">
    <property type="entry name" value="Actinin_actin-bd_CS"/>
</dbReference>
<dbReference type="Gene3D" id="2.40.30.10">
    <property type="entry name" value="Translation factors"/>
    <property type="match status" value="1"/>
</dbReference>
<dbReference type="InterPro" id="IPR001709">
    <property type="entry name" value="Flavoprot_Pyr_Nucl_cyt_Rdtase"/>
</dbReference>
<dbReference type="CDD" id="cd00207">
    <property type="entry name" value="fer2"/>
    <property type="match status" value="1"/>
</dbReference>
<dbReference type="SUPFAM" id="SSF52343">
    <property type="entry name" value="Ferredoxin reductase-like, C-terminal NADP-linked domain"/>
    <property type="match status" value="1"/>
</dbReference>
<dbReference type="Pfam" id="PF00111">
    <property type="entry name" value="Fer2"/>
    <property type="match status" value="1"/>
</dbReference>
<organism evidence="12">
    <name type="scientific">Variovorax paradoxus (strain S110)</name>
    <dbReference type="NCBI Taxonomy" id="543728"/>
    <lineage>
        <taxon>Bacteria</taxon>
        <taxon>Pseudomonadati</taxon>
        <taxon>Pseudomonadota</taxon>
        <taxon>Betaproteobacteria</taxon>
        <taxon>Burkholderiales</taxon>
        <taxon>Comamonadaceae</taxon>
        <taxon>Variovorax</taxon>
    </lineage>
</organism>
<dbReference type="Pfam" id="PF00970">
    <property type="entry name" value="FAD_binding_6"/>
    <property type="match status" value="1"/>
</dbReference>
<dbReference type="InterPro" id="IPR008333">
    <property type="entry name" value="Cbr1-like_FAD-bd_dom"/>
</dbReference>
<dbReference type="CDD" id="cd06214">
    <property type="entry name" value="PA_degradation_oxidoreductase_like"/>
    <property type="match status" value="1"/>
</dbReference>
<dbReference type="EMBL" id="CP001635">
    <property type="protein sequence ID" value="ACS17882.1"/>
    <property type="molecule type" value="Genomic_DNA"/>
</dbReference>
<keyword evidence="8" id="KW-0411">Iron-sulfur</keyword>
<keyword evidence="4" id="KW-0479">Metal-binding</keyword>
<dbReference type="InterPro" id="IPR017927">
    <property type="entry name" value="FAD-bd_FR_type"/>
</dbReference>